<feature type="signal peptide" evidence="4">
    <location>
        <begin position="1"/>
        <end position="27"/>
    </location>
</feature>
<proteinExistence type="inferred from homology"/>
<dbReference type="GO" id="GO:0005634">
    <property type="term" value="C:nucleus"/>
    <property type="evidence" value="ECO:0007669"/>
    <property type="project" value="TreeGrafter"/>
</dbReference>
<dbReference type="GO" id="GO:0005737">
    <property type="term" value="C:cytoplasm"/>
    <property type="evidence" value="ECO:0007669"/>
    <property type="project" value="TreeGrafter"/>
</dbReference>
<feature type="compositionally biased region" description="Polar residues" evidence="3">
    <location>
        <begin position="135"/>
        <end position="149"/>
    </location>
</feature>
<dbReference type="AlphaFoldDB" id="A0A7R8CJC1"/>
<feature type="domain" description="SHSP" evidence="5">
    <location>
        <begin position="295"/>
        <end position="401"/>
    </location>
</feature>
<dbReference type="InterPro" id="IPR001436">
    <property type="entry name" value="Alpha-crystallin/sHSP_animal"/>
</dbReference>
<protein>
    <submittedName>
        <fullName evidence="6">(salmon louse) hypothetical protein</fullName>
    </submittedName>
</protein>
<feature type="chain" id="PRO_5043411515" evidence="4">
    <location>
        <begin position="28"/>
        <end position="527"/>
    </location>
</feature>
<feature type="region of interest" description="Disordered" evidence="3">
    <location>
        <begin position="135"/>
        <end position="159"/>
    </location>
</feature>
<dbReference type="EMBL" id="HG994593">
    <property type="protein sequence ID" value="CAF2837525.1"/>
    <property type="molecule type" value="Genomic_DNA"/>
</dbReference>
<dbReference type="GO" id="GO:0009408">
    <property type="term" value="P:response to heat"/>
    <property type="evidence" value="ECO:0007669"/>
    <property type="project" value="TreeGrafter"/>
</dbReference>
<dbReference type="SUPFAM" id="SSF49764">
    <property type="entry name" value="HSP20-like chaperones"/>
    <property type="match status" value="3"/>
</dbReference>
<gene>
    <name evidence="6" type="ORF">LSAA_4762</name>
</gene>
<evidence type="ECO:0000313" key="7">
    <source>
        <dbReference type="Proteomes" id="UP000675881"/>
    </source>
</evidence>
<dbReference type="CDD" id="cd06526">
    <property type="entry name" value="metazoan_ACD"/>
    <property type="match status" value="3"/>
</dbReference>
<accession>A0A7R8CJC1</accession>
<feature type="domain" description="SHSP" evidence="5">
    <location>
        <begin position="417"/>
        <end position="527"/>
    </location>
</feature>
<name>A0A7R8CJC1_LEPSM</name>
<reference evidence="6" key="1">
    <citation type="submission" date="2021-02" db="EMBL/GenBank/DDBJ databases">
        <authorList>
            <person name="Bekaert M."/>
        </authorList>
    </citation>
    <scope>NUCLEOTIDE SEQUENCE</scope>
    <source>
        <strain evidence="6">IoA-00</strain>
    </source>
</reference>
<dbReference type="Pfam" id="PF00011">
    <property type="entry name" value="HSP20"/>
    <property type="match status" value="3"/>
</dbReference>
<evidence type="ECO:0000259" key="5">
    <source>
        <dbReference type="PROSITE" id="PS01031"/>
    </source>
</evidence>
<organism evidence="6 7">
    <name type="scientific">Lepeophtheirus salmonis</name>
    <name type="common">Salmon louse</name>
    <name type="synonym">Caligus salmonis</name>
    <dbReference type="NCBI Taxonomy" id="72036"/>
    <lineage>
        <taxon>Eukaryota</taxon>
        <taxon>Metazoa</taxon>
        <taxon>Ecdysozoa</taxon>
        <taxon>Arthropoda</taxon>
        <taxon>Crustacea</taxon>
        <taxon>Multicrustacea</taxon>
        <taxon>Hexanauplia</taxon>
        <taxon>Copepoda</taxon>
        <taxon>Siphonostomatoida</taxon>
        <taxon>Caligidae</taxon>
        <taxon>Lepeophtheirus</taxon>
    </lineage>
</organism>
<feature type="domain" description="SHSP" evidence="5">
    <location>
        <begin position="154"/>
        <end position="265"/>
    </location>
</feature>
<dbReference type="PANTHER" id="PTHR45640">
    <property type="entry name" value="HEAT SHOCK PROTEIN HSP-12.2-RELATED"/>
    <property type="match status" value="1"/>
</dbReference>
<sequence length="527" mass="59171">MLRQARKGRTILLATLFLLDLIYLTCYDEVEILISCSSTAYTTIQYTVTTSICNFLVELVRARVSVEKLAGREFPTNFGKDDDFMRDWMREKQLAFKQFEEDTRRAFRQHGRQHFSLLPSLTSTSTLLPEPIARESSSSQFHNPNNRMLTSHHLPDSELSPKAKVSYDESKFQIELNVNGFKPEDLSIKTEGDVLIIHARHESKKETGGNFKSNEFEQRFSLPSGVKPELITSRLSETGLLTVTAPREHNQHHLVMNSANPISYSKPIITTGGSSNNHNSSPGSKIDVFNPGLPASNEEGLPQPKITYEDDKVTISLDCRKFRPEELDVKVDGSNIVVMAKQEIKESGGTRKRLFEQSFSMPSGVKPENIQSNLTKDGVLIISAARGNTSASISHQNIERHMDNVLSPSNWNRRESFPQETHDNDVKVLTDNDTYKIKVDVSSYKPEELVIKTLDNSVHIKAKHEEKTTDGRSSSVRQFSKSYTLPKGVNPESVVSSLSKEGILTVSAPLPTNKLNDSERLVPIKHS</sequence>
<dbReference type="GO" id="GO:0042026">
    <property type="term" value="P:protein refolding"/>
    <property type="evidence" value="ECO:0007669"/>
    <property type="project" value="TreeGrafter"/>
</dbReference>
<dbReference type="GO" id="GO:0051082">
    <property type="term" value="F:unfolded protein binding"/>
    <property type="evidence" value="ECO:0007669"/>
    <property type="project" value="TreeGrafter"/>
</dbReference>
<dbReference type="InterPro" id="IPR002068">
    <property type="entry name" value="A-crystallin/Hsp20_dom"/>
</dbReference>
<dbReference type="InterPro" id="IPR008978">
    <property type="entry name" value="HSP20-like_chaperone"/>
</dbReference>
<comment type="similarity">
    <text evidence="1 2">Belongs to the small heat shock protein (HSP20) family.</text>
</comment>
<dbReference type="PROSITE" id="PS01031">
    <property type="entry name" value="SHSP"/>
    <property type="match status" value="3"/>
</dbReference>
<dbReference type="OrthoDB" id="1431247at2759"/>
<evidence type="ECO:0000256" key="4">
    <source>
        <dbReference type="SAM" id="SignalP"/>
    </source>
</evidence>
<evidence type="ECO:0000256" key="2">
    <source>
        <dbReference type="RuleBase" id="RU003616"/>
    </source>
</evidence>
<evidence type="ECO:0000256" key="3">
    <source>
        <dbReference type="SAM" id="MobiDB-lite"/>
    </source>
</evidence>
<dbReference type="PANTHER" id="PTHR45640:SF26">
    <property type="entry name" value="RE23625P"/>
    <property type="match status" value="1"/>
</dbReference>
<keyword evidence="4" id="KW-0732">Signal</keyword>
<evidence type="ECO:0000256" key="1">
    <source>
        <dbReference type="PROSITE-ProRule" id="PRU00285"/>
    </source>
</evidence>
<evidence type="ECO:0000313" key="6">
    <source>
        <dbReference type="EMBL" id="CAF2837525.1"/>
    </source>
</evidence>
<dbReference type="Gene3D" id="2.60.40.790">
    <property type="match status" value="3"/>
</dbReference>
<keyword evidence="7" id="KW-1185">Reference proteome</keyword>
<dbReference type="Proteomes" id="UP000675881">
    <property type="component" value="Chromosome 14"/>
</dbReference>
<dbReference type="PRINTS" id="PR00299">
    <property type="entry name" value="ACRYSTALLIN"/>
</dbReference>